<protein>
    <submittedName>
        <fullName evidence="4">1,4-benzoquinone reductase-like</fullName>
    </submittedName>
</protein>
<dbReference type="EMBL" id="LN483273">
    <property type="protein sequence ID" value="CDZ97968.1"/>
    <property type="molecule type" value="Genomic_DNA"/>
</dbReference>
<dbReference type="NCBIfam" id="NF002999">
    <property type="entry name" value="PRK03767.1"/>
    <property type="match status" value="1"/>
</dbReference>
<comment type="similarity">
    <text evidence="1">Belongs to the WrbA family.</text>
</comment>
<dbReference type="PROSITE" id="PS50902">
    <property type="entry name" value="FLAVODOXIN_LIKE"/>
    <property type="match status" value="1"/>
</dbReference>
<dbReference type="AlphaFoldDB" id="A0A0F7SJW2"/>
<reference evidence="4" key="1">
    <citation type="submission" date="2014-08" db="EMBL/GenBank/DDBJ databases">
        <authorList>
            <person name="Sharma Rahul"/>
            <person name="Thines Marco"/>
        </authorList>
    </citation>
    <scope>NUCLEOTIDE SEQUENCE</scope>
</reference>
<dbReference type="InterPro" id="IPR029039">
    <property type="entry name" value="Flavoprotein-like_sf"/>
</dbReference>
<dbReference type="GO" id="GO:0010181">
    <property type="term" value="F:FMN binding"/>
    <property type="evidence" value="ECO:0007669"/>
    <property type="project" value="InterPro"/>
</dbReference>
<sequence length="413" mass="42370">MSTTRARIGVIVYSTWGHQNTLAESVVAGIEKTGAEAVLYQIKETLPAEVLTKMYAGPKPDWPEIAPQDLTTLDGFIFCFGTRYGRAPAQVSAFFDATGGLWASGALVGKFAGVVTSSGSQHGGQETTALTTLPFFAHHGIIYVPIGFVRPELSLTDKVVGGSAWGAGSVVGGQGQLPVLEEDKLVAQYQGVFFANLIGTYLKGKHATEAVLADAHNSHPSVNNSHPDVNGPVVASSDLAALNLGAPIGTPAAEKTLAVEGYDVPSTVTTSEPVAAVESSPVPVIDSALASSATVVTEATPATAAIDSHPHTSSLGSEPHPEGTTLATSGDGANGNPVDDVKPMTISDVNEHKPSTSDPKGTTTVTSGDGPVQAAVIKTTPGTDEKAALKKQQQKKKGLFSFCCGGDGSDLKA</sequence>
<evidence type="ECO:0000256" key="1">
    <source>
        <dbReference type="ARBA" id="ARBA00006961"/>
    </source>
</evidence>
<name>A0A0F7SJW2_PHARH</name>
<dbReference type="GO" id="GO:0016020">
    <property type="term" value="C:membrane"/>
    <property type="evidence" value="ECO:0007669"/>
    <property type="project" value="TreeGrafter"/>
</dbReference>
<dbReference type="InterPro" id="IPR008254">
    <property type="entry name" value="Flavodoxin/NO_synth"/>
</dbReference>
<evidence type="ECO:0000256" key="2">
    <source>
        <dbReference type="SAM" id="MobiDB-lite"/>
    </source>
</evidence>
<organism evidence="4">
    <name type="scientific">Phaffia rhodozyma</name>
    <name type="common">Yeast</name>
    <name type="synonym">Xanthophyllomyces dendrorhous</name>
    <dbReference type="NCBI Taxonomy" id="264483"/>
    <lineage>
        <taxon>Eukaryota</taxon>
        <taxon>Fungi</taxon>
        <taxon>Dikarya</taxon>
        <taxon>Basidiomycota</taxon>
        <taxon>Agaricomycotina</taxon>
        <taxon>Tremellomycetes</taxon>
        <taxon>Cystofilobasidiales</taxon>
        <taxon>Mrakiaceae</taxon>
        <taxon>Phaffia</taxon>
    </lineage>
</organism>
<dbReference type="GO" id="GO:0003955">
    <property type="term" value="F:NAD(P)H dehydrogenase (quinone) activity"/>
    <property type="evidence" value="ECO:0007669"/>
    <property type="project" value="InterPro"/>
</dbReference>
<dbReference type="InterPro" id="IPR010089">
    <property type="entry name" value="Flavoprotein_WrbA-like"/>
</dbReference>
<dbReference type="Gene3D" id="3.40.50.360">
    <property type="match status" value="1"/>
</dbReference>
<dbReference type="FunFam" id="3.40.50.360:FF:000001">
    <property type="entry name" value="NAD(P)H dehydrogenase (Quinone) FQR1-like"/>
    <property type="match status" value="1"/>
</dbReference>
<dbReference type="SUPFAM" id="SSF52218">
    <property type="entry name" value="Flavoproteins"/>
    <property type="match status" value="1"/>
</dbReference>
<dbReference type="Pfam" id="PF03358">
    <property type="entry name" value="FMN_red"/>
    <property type="match status" value="1"/>
</dbReference>
<dbReference type="NCBIfam" id="TIGR01755">
    <property type="entry name" value="flav_wrbA"/>
    <property type="match status" value="1"/>
</dbReference>
<feature type="domain" description="Flavodoxin-like" evidence="3">
    <location>
        <begin position="8"/>
        <end position="194"/>
    </location>
</feature>
<dbReference type="InterPro" id="IPR005025">
    <property type="entry name" value="FMN_Rdtase-like_dom"/>
</dbReference>
<feature type="region of interest" description="Disordered" evidence="2">
    <location>
        <begin position="303"/>
        <end position="372"/>
    </location>
</feature>
<evidence type="ECO:0000313" key="4">
    <source>
        <dbReference type="EMBL" id="CDZ97968.1"/>
    </source>
</evidence>
<feature type="compositionally biased region" description="Polar residues" evidence="2">
    <location>
        <begin position="356"/>
        <end position="367"/>
    </location>
</feature>
<accession>A0A0F7SJW2</accession>
<dbReference type="PANTHER" id="PTHR30546:SF23">
    <property type="entry name" value="FLAVOPROTEIN-LIKE PROTEIN YCP4-RELATED"/>
    <property type="match status" value="1"/>
</dbReference>
<proteinExistence type="inferred from homology"/>
<dbReference type="PANTHER" id="PTHR30546">
    <property type="entry name" value="FLAVODOXIN-RELATED PROTEIN WRBA-RELATED"/>
    <property type="match status" value="1"/>
</dbReference>
<evidence type="ECO:0000259" key="3">
    <source>
        <dbReference type="PROSITE" id="PS50902"/>
    </source>
</evidence>